<keyword evidence="2" id="KW-1185">Reference proteome</keyword>
<evidence type="ECO:0000313" key="2">
    <source>
        <dbReference type="Proteomes" id="UP000623129"/>
    </source>
</evidence>
<protein>
    <recommendedName>
        <fullName evidence="3">Rapid ALkalinization Factor</fullName>
    </recommendedName>
</protein>
<gene>
    <name evidence="1" type="ORF">FCM35_KLT20957</name>
</gene>
<dbReference type="AlphaFoldDB" id="A0A833R6Z7"/>
<name>A0A833R6Z7_9POAL</name>
<evidence type="ECO:0008006" key="3">
    <source>
        <dbReference type="Google" id="ProtNLM"/>
    </source>
</evidence>
<dbReference type="PANTHER" id="PTHR34998">
    <property type="entry name" value="OS04G0357400 PROTEIN-RELATED"/>
    <property type="match status" value="1"/>
</dbReference>
<organism evidence="1 2">
    <name type="scientific">Carex littledalei</name>
    <dbReference type="NCBI Taxonomy" id="544730"/>
    <lineage>
        <taxon>Eukaryota</taxon>
        <taxon>Viridiplantae</taxon>
        <taxon>Streptophyta</taxon>
        <taxon>Embryophyta</taxon>
        <taxon>Tracheophyta</taxon>
        <taxon>Spermatophyta</taxon>
        <taxon>Magnoliopsida</taxon>
        <taxon>Liliopsida</taxon>
        <taxon>Poales</taxon>
        <taxon>Cyperaceae</taxon>
        <taxon>Cyperoideae</taxon>
        <taxon>Cariceae</taxon>
        <taxon>Carex</taxon>
        <taxon>Carex subgen. Euthyceras</taxon>
    </lineage>
</organism>
<dbReference type="Proteomes" id="UP000623129">
    <property type="component" value="Unassembled WGS sequence"/>
</dbReference>
<dbReference type="OrthoDB" id="689852at2759"/>
<evidence type="ECO:0000313" key="1">
    <source>
        <dbReference type="EMBL" id="KAF3334353.1"/>
    </source>
</evidence>
<reference evidence="1" key="1">
    <citation type="submission" date="2020-01" db="EMBL/GenBank/DDBJ databases">
        <title>Genome sequence of Kobresia littledalei, the first chromosome-level genome in the family Cyperaceae.</title>
        <authorList>
            <person name="Qu G."/>
        </authorList>
    </citation>
    <scope>NUCLEOTIDE SEQUENCE</scope>
    <source>
        <strain evidence="1">C.B.Clarke</strain>
        <tissue evidence="1">Leaf</tissue>
    </source>
</reference>
<dbReference type="EMBL" id="SWLB01000009">
    <property type="protein sequence ID" value="KAF3334353.1"/>
    <property type="molecule type" value="Genomic_DNA"/>
</dbReference>
<comment type="caution">
    <text evidence="1">The sequence shown here is derived from an EMBL/GenBank/DDBJ whole genome shotgun (WGS) entry which is preliminary data.</text>
</comment>
<proteinExistence type="predicted"/>
<sequence>MNWLLLGSDLNGLFFASVLSTRLTIVVTAHSLSSANSCNGSDITCQIEAQLSDEDELPFDLEMHRRILATSLGYQPLQPNRAACNPNCGKPGQSYTGNHCTYKNHCGH</sequence>
<accession>A0A833R6Z7</accession>